<accession>A0A9W4MZT8</accession>
<comment type="caution">
    <text evidence="1">The sequence shown here is derived from an EMBL/GenBank/DDBJ whole genome shotgun (WGS) entry which is preliminary data.</text>
</comment>
<reference evidence="1" key="1">
    <citation type="submission" date="2021-07" db="EMBL/GenBank/DDBJ databases">
        <authorList>
            <person name="Branca A.L. A."/>
        </authorList>
    </citation>
    <scope>NUCLEOTIDE SEQUENCE</scope>
</reference>
<dbReference type="AlphaFoldDB" id="A0A9W4MZT8"/>
<evidence type="ECO:0000313" key="1">
    <source>
        <dbReference type="EMBL" id="CAG8236997.1"/>
    </source>
</evidence>
<protein>
    <submittedName>
        <fullName evidence="1">Uncharacterized protein</fullName>
    </submittedName>
</protein>
<dbReference type="OrthoDB" id="6585768at2759"/>
<dbReference type="EMBL" id="CAJVPD010000020">
    <property type="protein sequence ID" value="CAG8236997.1"/>
    <property type="molecule type" value="Genomic_DNA"/>
</dbReference>
<dbReference type="Proteomes" id="UP001152592">
    <property type="component" value="Unassembled WGS sequence"/>
</dbReference>
<organism evidence="1 2">
    <name type="scientific">Penicillium salamii</name>
    <dbReference type="NCBI Taxonomy" id="1612424"/>
    <lineage>
        <taxon>Eukaryota</taxon>
        <taxon>Fungi</taxon>
        <taxon>Dikarya</taxon>
        <taxon>Ascomycota</taxon>
        <taxon>Pezizomycotina</taxon>
        <taxon>Eurotiomycetes</taxon>
        <taxon>Eurotiomycetidae</taxon>
        <taxon>Eurotiales</taxon>
        <taxon>Aspergillaceae</taxon>
        <taxon>Penicillium</taxon>
    </lineage>
</organism>
<proteinExistence type="predicted"/>
<name>A0A9W4MZT8_9EURO</name>
<sequence>MTVSLRIDLEELPLNDIFYPDSETDELSGNLLSLTDFLDTYANCPYERWYRNRLAVAWGKIDSATRGYLVLSEKYVQETYSTLVSSLRPSASTNDTPAPRTFKAIILTMALSIHYAPRLLPILLLE</sequence>
<evidence type="ECO:0000313" key="2">
    <source>
        <dbReference type="Proteomes" id="UP001152592"/>
    </source>
</evidence>
<gene>
    <name evidence="1" type="ORF">PSALAMII_LOCUS407</name>
</gene>